<keyword evidence="4 8" id="KW-0472">Membrane</keyword>
<reference evidence="10" key="1">
    <citation type="submission" date="2016-08" db="EMBL/GenBank/DDBJ databases">
        <title>VSG repertoire of Trypanosoma brucei EATRO 1125.</title>
        <authorList>
            <person name="Cross G.A."/>
        </authorList>
    </citation>
    <scope>NUCLEOTIDE SEQUENCE</scope>
    <source>
        <strain evidence="10">EATRO 1125</strain>
    </source>
</reference>
<dbReference type="GO" id="GO:0098552">
    <property type="term" value="C:side of membrane"/>
    <property type="evidence" value="ECO:0007669"/>
    <property type="project" value="UniProtKB-KW"/>
</dbReference>
<sequence length="346" mass="36941">MTAESVKVRKAIEKVLSLTEYKVILMTQGASLLAVLMLLGGAVSQVVEATYKMSLMSTGWQPLCEIGAALVAKSAQAAAVSEAQRNRASNLLQQQLRAEIAASTVDDEETEKRFFTIAFYLKHEAAKALKDLAAPGETANTKAVRTTNFTLCYIIELMVIATGGTTSGKAGCISKNTTEGSDPVLRYSKLVSAYGNFAALEGSPITGFDPSTVLDNKGLKAITTAGGNSIAATEKHCRLLTTAANEGYADDDTAEGTVNMAGGLLKVTSNAAVNFNAHNTLTGAAAAETKNYESGVQMRSKKYQLSPKTTPTKTLTNSKQPLTFRNRSNPFTTSSKQKRESLWKWK</sequence>
<feature type="compositionally biased region" description="Polar residues" evidence="7">
    <location>
        <begin position="319"/>
        <end position="335"/>
    </location>
</feature>
<dbReference type="Gene3D" id="3.90.150.10">
    <property type="entry name" value="Variant Surface Glycoprotein, subunit A domain 1"/>
    <property type="match status" value="1"/>
</dbReference>
<evidence type="ECO:0000256" key="1">
    <source>
        <dbReference type="ARBA" id="ARBA00004609"/>
    </source>
</evidence>
<proteinExistence type="predicted"/>
<accession>A0A1J0R8G5</accession>
<feature type="domain" description="Trypanosome variant surface glycoprotein A-type N-terminal" evidence="9">
    <location>
        <begin position="37"/>
        <end position="315"/>
    </location>
</feature>
<comment type="subcellular location">
    <subcellularLocation>
        <location evidence="1">Cell membrane</location>
        <topology evidence="1">Lipid-anchor</topology>
        <topology evidence="1">GPI-anchor</topology>
    </subcellularLocation>
</comment>
<feature type="compositionally biased region" description="Basic and acidic residues" evidence="7">
    <location>
        <begin position="337"/>
        <end position="346"/>
    </location>
</feature>
<keyword evidence="5" id="KW-0325">Glycoprotein</keyword>
<keyword evidence="3" id="KW-0336">GPI-anchor</keyword>
<evidence type="ECO:0000313" key="10">
    <source>
        <dbReference type="EMBL" id="APD74193.1"/>
    </source>
</evidence>
<dbReference type="SUPFAM" id="SSF58087">
    <property type="entry name" value="Variant surface glycoprotein (N-terminal domain)"/>
    <property type="match status" value="1"/>
</dbReference>
<dbReference type="AlphaFoldDB" id="A0A1J0R8G5"/>
<feature type="transmembrane region" description="Helical" evidence="8">
    <location>
        <begin position="21"/>
        <end position="43"/>
    </location>
</feature>
<dbReference type="Pfam" id="PF00913">
    <property type="entry name" value="Trypan_glycop"/>
    <property type="match status" value="1"/>
</dbReference>
<evidence type="ECO:0000256" key="5">
    <source>
        <dbReference type="ARBA" id="ARBA00023180"/>
    </source>
</evidence>
<keyword evidence="8" id="KW-0812">Transmembrane</keyword>
<keyword evidence="2" id="KW-1003">Cell membrane</keyword>
<keyword evidence="6" id="KW-0449">Lipoprotein</keyword>
<evidence type="ECO:0000256" key="2">
    <source>
        <dbReference type="ARBA" id="ARBA00022475"/>
    </source>
</evidence>
<evidence type="ECO:0000256" key="6">
    <source>
        <dbReference type="ARBA" id="ARBA00023288"/>
    </source>
</evidence>
<feature type="compositionally biased region" description="Low complexity" evidence="7">
    <location>
        <begin position="305"/>
        <end position="318"/>
    </location>
</feature>
<evidence type="ECO:0000259" key="9">
    <source>
        <dbReference type="Pfam" id="PF00913"/>
    </source>
</evidence>
<name>A0A1J0R8G5_9TRYP</name>
<protein>
    <submittedName>
        <fullName evidence="10">Variant surface glycoprotein 1125.2756</fullName>
    </submittedName>
</protein>
<dbReference type="EMBL" id="KX700237">
    <property type="protein sequence ID" value="APD74193.1"/>
    <property type="molecule type" value="Genomic_DNA"/>
</dbReference>
<dbReference type="GO" id="GO:0042783">
    <property type="term" value="P:symbiont-mediated evasion of host immune response"/>
    <property type="evidence" value="ECO:0007669"/>
    <property type="project" value="InterPro"/>
</dbReference>
<keyword evidence="8" id="KW-1133">Transmembrane helix</keyword>
<organism evidence="10">
    <name type="scientific">Trypanosoma brucei</name>
    <dbReference type="NCBI Taxonomy" id="5691"/>
    <lineage>
        <taxon>Eukaryota</taxon>
        <taxon>Discoba</taxon>
        <taxon>Euglenozoa</taxon>
        <taxon>Kinetoplastea</taxon>
        <taxon>Metakinetoplastina</taxon>
        <taxon>Trypanosomatida</taxon>
        <taxon>Trypanosomatidae</taxon>
        <taxon>Trypanosoma</taxon>
    </lineage>
</organism>
<dbReference type="InterPro" id="IPR001812">
    <property type="entry name" value="Trypano_VSG_A_N_dom"/>
</dbReference>
<feature type="region of interest" description="Disordered" evidence="7">
    <location>
        <begin position="296"/>
        <end position="346"/>
    </location>
</feature>
<dbReference type="Gene3D" id="1.10.470.10">
    <property type="entry name" value="Variant Surface Glycoprotein, subunit A, domain 2"/>
    <property type="match status" value="1"/>
</dbReference>
<evidence type="ECO:0000256" key="3">
    <source>
        <dbReference type="ARBA" id="ARBA00022622"/>
    </source>
</evidence>
<evidence type="ECO:0000256" key="4">
    <source>
        <dbReference type="ARBA" id="ARBA00023136"/>
    </source>
</evidence>
<evidence type="ECO:0000256" key="8">
    <source>
        <dbReference type="SAM" id="Phobius"/>
    </source>
</evidence>
<evidence type="ECO:0000256" key="7">
    <source>
        <dbReference type="SAM" id="MobiDB-lite"/>
    </source>
</evidence>
<dbReference type="GO" id="GO:0005886">
    <property type="term" value="C:plasma membrane"/>
    <property type="evidence" value="ECO:0007669"/>
    <property type="project" value="UniProtKB-SubCell"/>
</dbReference>